<comment type="caution">
    <text evidence="1">The sequence shown here is derived from an EMBL/GenBank/DDBJ whole genome shotgun (WGS) entry which is preliminary data.</text>
</comment>
<keyword evidence="2" id="KW-1185">Reference proteome</keyword>
<accession>A0A2H5SNU0</accession>
<evidence type="ECO:0000313" key="1">
    <source>
        <dbReference type="EMBL" id="POG64665.1"/>
    </source>
</evidence>
<reference evidence="1 2" key="2">
    <citation type="journal article" date="2018" name="New Phytol.">
        <title>High intraspecific genome diversity in the model arbuscular mycorrhizal symbiont Rhizophagus irregularis.</title>
        <authorList>
            <person name="Chen E.C.H."/>
            <person name="Morin E."/>
            <person name="Beaudet D."/>
            <person name="Noel J."/>
            <person name="Yildirir G."/>
            <person name="Ndikumana S."/>
            <person name="Charron P."/>
            <person name="St-Onge C."/>
            <person name="Giorgi J."/>
            <person name="Kruger M."/>
            <person name="Marton T."/>
            <person name="Ropars J."/>
            <person name="Grigoriev I.V."/>
            <person name="Hainaut M."/>
            <person name="Henrissat B."/>
            <person name="Roux C."/>
            <person name="Martin F."/>
            <person name="Corradi N."/>
        </authorList>
    </citation>
    <scope>NUCLEOTIDE SEQUENCE [LARGE SCALE GENOMIC DNA]</scope>
    <source>
        <strain evidence="1 2">DAOM 197198</strain>
    </source>
</reference>
<proteinExistence type="predicted"/>
<dbReference type="AlphaFoldDB" id="A0A2H5SNU0"/>
<organism evidence="1 2">
    <name type="scientific">Rhizophagus irregularis (strain DAOM 181602 / DAOM 197198 / MUCL 43194)</name>
    <name type="common">Arbuscular mycorrhizal fungus</name>
    <name type="synonym">Glomus intraradices</name>
    <dbReference type="NCBI Taxonomy" id="747089"/>
    <lineage>
        <taxon>Eukaryota</taxon>
        <taxon>Fungi</taxon>
        <taxon>Fungi incertae sedis</taxon>
        <taxon>Mucoromycota</taxon>
        <taxon>Glomeromycotina</taxon>
        <taxon>Glomeromycetes</taxon>
        <taxon>Glomerales</taxon>
        <taxon>Glomeraceae</taxon>
        <taxon>Rhizophagus</taxon>
    </lineage>
</organism>
<dbReference type="STRING" id="747089.A0A2H5SNU0"/>
<dbReference type="EMBL" id="AUPC02000234">
    <property type="protein sequence ID" value="POG64665.1"/>
    <property type="molecule type" value="Genomic_DNA"/>
</dbReference>
<name>A0A2H5SNU0_RHIID</name>
<protein>
    <submittedName>
        <fullName evidence="1">Uncharacterized protein</fullName>
    </submittedName>
</protein>
<dbReference type="VEuPathDB" id="FungiDB:RhiirFUN_011336"/>
<evidence type="ECO:0000313" key="2">
    <source>
        <dbReference type="Proteomes" id="UP000018888"/>
    </source>
</evidence>
<gene>
    <name evidence="1" type="ORF">GLOIN_2v1483715</name>
</gene>
<dbReference type="Proteomes" id="UP000018888">
    <property type="component" value="Unassembled WGS sequence"/>
</dbReference>
<sequence length="135" mass="15985">MTSVRPVLHRNWKVEIWFWNQGISKGLKNAISVSNMVKFCLLENYYKLFSCGDGIPSFKSNLLSLSLHGEDIYKWKNQELFACFKALDLFGWLKWEDNFTVHLYFRKGTLDRAINWINKNWIGADSKVEMWVNNQ</sequence>
<reference evidence="1 2" key="1">
    <citation type="journal article" date="2013" name="Proc. Natl. Acad. Sci. U.S.A.">
        <title>Genome of an arbuscular mycorrhizal fungus provides insight into the oldest plant symbiosis.</title>
        <authorList>
            <person name="Tisserant E."/>
            <person name="Malbreil M."/>
            <person name="Kuo A."/>
            <person name="Kohler A."/>
            <person name="Symeonidi A."/>
            <person name="Balestrini R."/>
            <person name="Charron P."/>
            <person name="Duensing N."/>
            <person name="Frei Dit Frey N."/>
            <person name="Gianinazzi-Pearson V."/>
            <person name="Gilbert L.B."/>
            <person name="Handa Y."/>
            <person name="Herr J.R."/>
            <person name="Hijri M."/>
            <person name="Koul R."/>
            <person name="Kawaguchi M."/>
            <person name="Krajinski F."/>
            <person name="Lammers P.J."/>
            <person name="Masclaux F.G."/>
            <person name="Murat C."/>
            <person name="Morin E."/>
            <person name="Ndikumana S."/>
            <person name="Pagni M."/>
            <person name="Petitpierre D."/>
            <person name="Requena N."/>
            <person name="Rosikiewicz P."/>
            <person name="Riley R."/>
            <person name="Saito K."/>
            <person name="San Clemente H."/>
            <person name="Shapiro H."/>
            <person name="van Tuinen D."/>
            <person name="Becard G."/>
            <person name="Bonfante P."/>
            <person name="Paszkowski U."/>
            <person name="Shachar-Hill Y.Y."/>
            <person name="Tuskan G.A."/>
            <person name="Young P.W."/>
            <person name="Sanders I.R."/>
            <person name="Henrissat B."/>
            <person name="Rensing S.A."/>
            <person name="Grigoriev I.V."/>
            <person name="Corradi N."/>
            <person name="Roux C."/>
            <person name="Martin F."/>
        </authorList>
    </citation>
    <scope>NUCLEOTIDE SEQUENCE [LARGE SCALE GENOMIC DNA]</scope>
    <source>
        <strain evidence="1 2">DAOM 197198</strain>
    </source>
</reference>